<dbReference type="InterPro" id="IPR001845">
    <property type="entry name" value="HTH_ArsR_DNA-bd_dom"/>
</dbReference>
<organism evidence="5 6">
    <name type="scientific">Candidatus Magasanikbacteria bacterium CG10_big_fil_rev_8_21_14_0_10_42_10</name>
    <dbReference type="NCBI Taxonomy" id="1974649"/>
    <lineage>
        <taxon>Bacteria</taxon>
        <taxon>Candidatus Magasanikiibacteriota</taxon>
    </lineage>
</organism>
<dbReference type="GO" id="GO:0003677">
    <property type="term" value="F:DNA binding"/>
    <property type="evidence" value="ECO:0007669"/>
    <property type="project" value="UniProtKB-KW"/>
</dbReference>
<evidence type="ECO:0000256" key="1">
    <source>
        <dbReference type="ARBA" id="ARBA00023015"/>
    </source>
</evidence>
<evidence type="ECO:0000313" key="5">
    <source>
        <dbReference type="EMBL" id="PIR76040.1"/>
    </source>
</evidence>
<dbReference type="EMBL" id="PFBY01000044">
    <property type="protein sequence ID" value="PIR76040.1"/>
    <property type="molecule type" value="Genomic_DNA"/>
</dbReference>
<keyword evidence="2" id="KW-0238">DNA-binding</keyword>
<reference evidence="6" key="1">
    <citation type="submission" date="2017-09" db="EMBL/GenBank/DDBJ databases">
        <title>Depth-based differentiation of microbial function through sediment-hosted aquifers and enrichment of novel symbionts in the deep terrestrial subsurface.</title>
        <authorList>
            <person name="Probst A.J."/>
            <person name="Ladd B."/>
            <person name="Jarett J.K."/>
            <person name="Geller-Mcgrath D.E."/>
            <person name="Sieber C.M.K."/>
            <person name="Emerson J.B."/>
            <person name="Anantharaman K."/>
            <person name="Thomas B.C."/>
            <person name="Malmstrom R."/>
            <person name="Stieglmeier M."/>
            <person name="Klingl A."/>
            <person name="Woyke T."/>
            <person name="Ryan C.M."/>
            <person name="Banfield J.F."/>
        </authorList>
    </citation>
    <scope>NUCLEOTIDE SEQUENCE [LARGE SCALE GENOMIC DNA]</scope>
</reference>
<dbReference type="PRINTS" id="PR00778">
    <property type="entry name" value="HTHARSR"/>
</dbReference>
<dbReference type="NCBIfam" id="NF033788">
    <property type="entry name" value="HTH_metalloreg"/>
    <property type="match status" value="1"/>
</dbReference>
<dbReference type="PANTHER" id="PTHR43132">
    <property type="entry name" value="ARSENICAL RESISTANCE OPERON REPRESSOR ARSR-RELATED"/>
    <property type="match status" value="1"/>
</dbReference>
<dbReference type="GO" id="GO:0003700">
    <property type="term" value="F:DNA-binding transcription factor activity"/>
    <property type="evidence" value="ECO:0007669"/>
    <property type="project" value="InterPro"/>
</dbReference>
<protein>
    <recommendedName>
        <fullName evidence="4">HTH arsR-type domain-containing protein</fullName>
    </recommendedName>
</protein>
<dbReference type="CDD" id="cd00090">
    <property type="entry name" value="HTH_ARSR"/>
    <property type="match status" value="1"/>
</dbReference>
<dbReference type="InterPro" id="IPR051011">
    <property type="entry name" value="Metal_resp_trans_reg"/>
</dbReference>
<evidence type="ECO:0000256" key="2">
    <source>
        <dbReference type="ARBA" id="ARBA00023125"/>
    </source>
</evidence>
<dbReference type="Gene3D" id="1.10.10.10">
    <property type="entry name" value="Winged helix-like DNA-binding domain superfamily/Winged helix DNA-binding domain"/>
    <property type="match status" value="1"/>
</dbReference>
<evidence type="ECO:0000256" key="3">
    <source>
        <dbReference type="ARBA" id="ARBA00023163"/>
    </source>
</evidence>
<proteinExistence type="predicted"/>
<dbReference type="AlphaFoldDB" id="A0A2H0TV64"/>
<dbReference type="PROSITE" id="PS50987">
    <property type="entry name" value="HTH_ARSR_2"/>
    <property type="match status" value="1"/>
</dbReference>
<evidence type="ECO:0000259" key="4">
    <source>
        <dbReference type="PROSITE" id="PS50987"/>
    </source>
</evidence>
<sequence length="113" mass="12867">MCSMGRKKEGQKMDTLSSETDQKMVAVFKVLSDVNRYRMFRMLSEHPKISISEIAKSLEISLPLASQHIKILTQANLIKKERDGKKVFPKLDYDNPLVRTVVKTIQLAVTSNT</sequence>
<comment type="caution">
    <text evidence="5">The sequence shown here is derived from an EMBL/GenBank/DDBJ whole genome shotgun (WGS) entry which is preliminary data.</text>
</comment>
<dbReference type="SMART" id="SM00418">
    <property type="entry name" value="HTH_ARSR"/>
    <property type="match status" value="1"/>
</dbReference>
<dbReference type="SUPFAM" id="SSF46785">
    <property type="entry name" value="Winged helix' DNA-binding domain"/>
    <property type="match status" value="1"/>
</dbReference>
<gene>
    <name evidence="5" type="ORF">COU32_04195</name>
</gene>
<accession>A0A2H0TV64</accession>
<keyword evidence="1" id="KW-0805">Transcription regulation</keyword>
<dbReference type="InterPro" id="IPR011991">
    <property type="entry name" value="ArsR-like_HTH"/>
</dbReference>
<dbReference type="InterPro" id="IPR036388">
    <property type="entry name" value="WH-like_DNA-bd_sf"/>
</dbReference>
<name>A0A2H0TV64_9BACT</name>
<feature type="domain" description="HTH arsR-type" evidence="4">
    <location>
        <begin position="16"/>
        <end position="113"/>
    </location>
</feature>
<keyword evidence="3" id="KW-0804">Transcription</keyword>
<dbReference type="InterPro" id="IPR036390">
    <property type="entry name" value="WH_DNA-bd_sf"/>
</dbReference>
<dbReference type="Proteomes" id="UP000231530">
    <property type="component" value="Unassembled WGS sequence"/>
</dbReference>
<dbReference type="Pfam" id="PF12840">
    <property type="entry name" value="HTH_20"/>
    <property type="match status" value="1"/>
</dbReference>
<evidence type="ECO:0000313" key="6">
    <source>
        <dbReference type="Proteomes" id="UP000231530"/>
    </source>
</evidence>
<dbReference type="PANTHER" id="PTHR43132:SF2">
    <property type="entry name" value="ARSENICAL RESISTANCE OPERON REPRESSOR ARSR-RELATED"/>
    <property type="match status" value="1"/>
</dbReference>